<gene>
    <name evidence="1" type="ORF">ABS648_03315</name>
</gene>
<reference evidence="1" key="1">
    <citation type="submission" date="2023-08" db="EMBL/GenBank/DDBJ databases">
        <title>Increased levels of nutrients transform a symbiont into a lethal pathobiont.</title>
        <authorList>
            <person name="Lachnit T."/>
            <person name="Ulrich L."/>
            <person name="Willmer F.M."/>
            <person name="Hasenbein T."/>
            <person name="Steiner L.X."/>
            <person name="Wolters M."/>
            <person name="Herbst E.M."/>
            <person name="Deines P."/>
        </authorList>
    </citation>
    <scope>NUCLEOTIDE SEQUENCE</scope>
    <source>
        <strain evidence="1">T3</strain>
    </source>
</reference>
<organism evidence="1">
    <name type="scientific">Pseudomonas solani</name>
    <dbReference type="NCBI Taxonomy" id="2731552"/>
    <lineage>
        <taxon>Bacteria</taxon>
        <taxon>Pseudomonadati</taxon>
        <taxon>Pseudomonadota</taxon>
        <taxon>Gammaproteobacteria</taxon>
        <taxon>Pseudomonadales</taxon>
        <taxon>Pseudomonadaceae</taxon>
        <taxon>Pseudomonas</taxon>
    </lineage>
</organism>
<sequence>MRRLTLSTTAIMLLQQQLRLNGCFTHRLQAEGRPSAYAVLDISQDGDQVIVRARVASTTSTLTLDRQHKANAALLARHLEAAANGCPLAGLPDQLEAELQSRTEAVLQLAVRRRVGNYALDLDGLQVALSLLPTPHGTSVCLAAAGTVASFTLPDDRSCAYARLSQRLQDLVGSYHAAQAA</sequence>
<dbReference type="RefSeq" id="WP_350447600.1">
    <property type="nucleotide sequence ID" value="NZ_CP158373.1"/>
</dbReference>
<evidence type="ECO:0000313" key="1">
    <source>
        <dbReference type="EMBL" id="XBY64809.1"/>
    </source>
</evidence>
<accession>A0AAU7Y3R6</accession>
<protein>
    <submittedName>
        <fullName evidence="1">Uncharacterized protein</fullName>
    </submittedName>
</protein>
<name>A0AAU7Y3R6_9PSED</name>
<proteinExistence type="predicted"/>
<dbReference type="EMBL" id="CP158373">
    <property type="protein sequence ID" value="XBY64809.1"/>
    <property type="molecule type" value="Genomic_DNA"/>
</dbReference>
<dbReference type="AlphaFoldDB" id="A0AAU7Y3R6"/>